<dbReference type="SMART" id="SM00316">
    <property type="entry name" value="S1"/>
    <property type="match status" value="1"/>
</dbReference>
<comment type="similarity">
    <text evidence="7">Belongs to the NusA family.</text>
</comment>
<gene>
    <name evidence="7 9" type="primary">nusA</name>
    <name evidence="9" type="ORF">ENN51_05490</name>
</gene>
<dbReference type="GO" id="GO:0006353">
    <property type="term" value="P:DNA-templated transcription termination"/>
    <property type="evidence" value="ECO:0007669"/>
    <property type="project" value="UniProtKB-UniRule"/>
</dbReference>
<feature type="domain" description="S1 motif" evidence="8">
    <location>
        <begin position="135"/>
        <end position="199"/>
    </location>
</feature>
<comment type="subcellular location">
    <subcellularLocation>
        <location evidence="7">Cytoplasm</location>
    </subcellularLocation>
</comment>
<dbReference type="InterPro" id="IPR058582">
    <property type="entry name" value="KH_NusA_2nd"/>
</dbReference>
<dbReference type="Gene3D" id="3.30.1480.10">
    <property type="entry name" value="NusA, N-terminal domain"/>
    <property type="match status" value="1"/>
</dbReference>
<comment type="caution">
    <text evidence="9">The sequence shown here is derived from an EMBL/GenBank/DDBJ whole genome shotgun (WGS) entry which is preliminary data.</text>
</comment>
<dbReference type="SUPFAM" id="SSF69705">
    <property type="entry name" value="Transcription factor NusA, N-terminal domain"/>
    <property type="match status" value="1"/>
</dbReference>
<dbReference type="Proteomes" id="UP000885672">
    <property type="component" value="Unassembled WGS sequence"/>
</dbReference>
<evidence type="ECO:0000256" key="3">
    <source>
        <dbReference type="ARBA" id="ARBA00022814"/>
    </source>
</evidence>
<dbReference type="PROSITE" id="PS50126">
    <property type="entry name" value="S1"/>
    <property type="match status" value="1"/>
</dbReference>
<evidence type="ECO:0000256" key="4">
    <source>
        <dbReference type="ARBA" id="ARBA00022884"/>
    </source>
</evidence>
<dbReference type="InterPro" id="IPR015946">
    <property type="entry name" value="KH_dom-like_a/b"/>
</dbReference>
<keyword evidence="3 7" id="KW-0889">Transcription antitermination</keyword>
<dbReference type="InterPro" id="IPR025249">
    <property type="entry name" value="TF_NusA_KH_1st"/>
</dbReference>
<dbReference type="InterPro" id="IPR009019">
    <property type="entry name" value="KH_sf_prok-type"/>
</dbReference>
<evidence type="ECO:0000256" key="1">
    <source>
        <dbReference type="ARBA" id="ARBA00022472"/>
    </source>
</evidence>
<dbReference type="AlphaFoldDB" id="A0A7V0T5U3"/>
<dbReference type="InterPro" id="IPR010213">
    <property type="entry name" value="TF_NusA"/>
</dbReference>
<evidence type="ECO:0000256" key="5">
    <source>
        <dbReference type="ARBA" id="ARBA00023015"/>
    </source>
</evidence>
<keyword evidence="1 7" id="KW-0806">Transcription termination</keyword>
<accession>A0A7V0T5U3</accession>
<evidence type="ECO:0000313" key="9">
    <source>
        <dbReference type="EMBL" id="HDQ99717.1"/>
    </source>
</evidence>
<keyword evidence="6 7" id="KW-0804">Transcription</keyword>
<dbReference type="HAMAP" id="MF_00945_B">
    <property type="entry name" value="NusA_B"/>
    <property type="match status" value="1"/>
</dbReference>
<dbReference type="NCBIfam" id="TIGR01953">
    <property type="entry name" value="NusA"/>
    <property type="match status" value="1"/>
</dbReference>
<protein>
    <recommendedName>
        <fullName evidence="7">Transcription termination/antitermination protein NusA</fullName>
    </recommendedName>
</protein>
<dbReference type="Gene3D" id="3.30.300.20">
    <property type="match status" value="2"/>
</dbReference>
<dbReference type="InterPro" id="IPR013735">
    <property type="entry name" value="TF_NusA_N"/>
</dbReference>
<comment type="subunit">
    <text evidence="7">Monomer. Binds directly to the core enzyme of the DNA-dependent RNA polymerase and to nascent RNA.</text>
</comment>
<keyword evidence="5 7" id="KW-0805">Transcription regulation</keyword>
<dbReference type="CDD" id="cd02134">
    <property type="entry name" value="KH-II_NusA_rpt1"/>
    <property type="match status" value="1"/>
</dbReference>
<dbReference type="FunFam" id="3.30.300.20:FF:000002">
    <property type="entry name" value="Transcription termination/antitermination protein NusA"/>
    <property type="match status" value="1"/>
</dbReference>
<dbReference type="GO" id="GO:0031564">
    <property type="term" value="P:transcription antitermination"/>
    <property type="evidence" value="ECO:0007669"/>
    <property type="project" value="UniProtKB-UniRule"/>
</dbReference>
<dbReference type="Pfam" id="PF00575">
    <property type="entry name" value="S1"/>
    <property type="match status" value="1"/>
</dbReference>
<dbReference type="PANTHER" id="PTHR22648:SF0">
    <property type="entry name" value="TRANSCRIPTION TERMINATION_ANTITERMINATION PROTEIN NUSA"/>
    <property type="match status" value="1"/>
</dbReference>
<evidence type="ECO:0000259" key="8">
    <source>
        <dbReference type="PROSITE" id="PS50126"/>
    </source>
</evidence>
<dbReference type="Pfam" id="PF26594">
    <property type="entry name" value="KH_NusA_2nd"/>
    <property type="match status" value="1"/>
</dbReference>
<comment type="function">
    <text evidence="7">Participates in both transcription termination and antitermination.</text>
</comment>
<dbReference type="InterPro" id="IPR003029">
    <property type="entry name" value="S1_domain"/>
</dbReference>
<dbReference type="InterPro" id="IPR030842">
    <property type="entry name" value="TF_NusA_bacterial"/>
</dbReference>
<dbReference type="GO" id="GO:0003700">
    <property type="term" value="F:DNA-binding transcription factor activity"/>
    <property type="evidence" value="ECO:0007669"/>
    <property type="project" value="InterPro"/>
</dbReference>
<dbReference type="InterPro" id="IPR036555">
    <property type="entry name" value="NusA_N_sf"/>
</dbReference>
<evidence type="ECO:0000256" key="6">
    <source>
        <dbReference type="ARBA" id="ARBA00023163"/>
    </source>
</evidence>
<keyword evidence="2 7" id="KW-0963">Cytoplasm</keyword>
<dbReference type="Gene3D" id="2.40.50.140">
    <property type="entry name" value="Nucleic acid-binding proteins"/>
    <property type="match status" value="1"/>
</dbReference>
<name>A0A7V0T5U3_UNCW3</name>
<dbReference type="CDD" id="cd04455">
    <property type="entry name" value="S1_NusA"/>
    <property type="match status" value="1"/>
</dbReference>
<dbReference type="PANTHER" id="PTHR22648">
    <property type="entry name" value="TRANSCRIPTION TERMINATION FACTOR NUSA"/>
    <property type="match status" value="1"/>
</dbReference>
<sequence length="412" mass="45838">MNKEIANLIIQIARIRNVDVTYVCETLRASIAAGLKRRFGAATEVNVEISPESGEIKVFLAKNVVERVDNQGQQVTLADARVVNASAQVGDVLRVELPLDELGRIAIRKASDELLLKLREAERTKLYDDFAKKKGEIVTGTVQKLGREEVVVNLGLIEASLSVREQLKNDTYRQGLPIKAYVHRVEKTPLGPRVFLSRTNPEFLRKLLTREVPEIKEGIVEIKAISRSPGFRSKVAVTSNDEKIDPVGACVGYRKSRIENVVRELSGEKVDIVQWTRAPQVFIARALGPAKVSEVLKEGESYIVVVPDSEFSIAIGKKGQNVWLASLLTETKIEVLKESDYRNREIMGKATKVGLADIEMDEALRERLKAAGSNSAFDLLNLPPEELARILELEGEPLEELLSAVRDQIWAK</sequence>
<dbReference type="SUPFAM" id="SSF54814">
    <property type="entry name" value="Prokaryotic type KH domain (KH-domain type II)"/>
    <property type="match status" value="2"/>
</dbReference>
<dbReference type="GO" id="GO:0005829">
    <property type="term" value="C:cytosol"/>
    <property type="evidence" value="ECO:0007669"/>
    <property type="project" value="TreeGrafter"/>
</dbReference>
<reference evidence="9" key="1">
    <citation type="journal article" date="2020" name="mSystems">
        <title>Genome- and Community-Level Interaction Insights into Carbon Utilization and Element Cycling Functions of Hydrothermarchaeota in Hydrothermal Sediment.</title>
        <authorList>
            <person name="Zhou Z."/>
            <person name="Liu Y."/>
            <person name="Xu W."/>
            <person name="Pan J."/>
            <person name="Luo Z.H."/>
            <person name="Li M."/>
        </authorList>
    </citation>
    <scope>NUCLEOTIDE SEQUENCE [LARGE SCALE GENOMIC DNA]</scope>
    <source>
        <strain evidence="9">SpSt-1182</strain>
    </source>
</reference>
<keyword evidence="4 7" id="KW-0694">RNA-binding</keyword>
<organism evidence="9">
    <name type="scientific">candidate division WOR-3 bacterium</name>
    <dbReference type="NCBI Taxonomy" id="2052148"/>
    <lineage>
        <taxon>Bacteria</taxon>
        <taxon>Bacteria division WOR-3</taxon>
    </lineage>
</organism>
<dbReference type="SUPFAM" id="SSF50249">
    <property type="entry name" value="Nucleic acid-binding proteins"/>
    <property type="match status" value="1"/>
</dbReference>
<evidence type="ECO:0000256" key="2">
    <source>
        <dbReference type="ARBA" id="ARBA00022490"/>
    </source>
</evidence>
<evidence type="ECO:0000256" key="7">
    <source>
        <dbReference type="HAMAP-Rule" id="MF_00945"/>
    </source>
</evidence>
<dbReference type="Pfam" id="PF08529">
    <property type="entry name" value="NusA_N"/>
    <property type="match status" value="1"/>
</dbReference>
<dbReference type="Pfam" id="PF13184">
    <property type="entry name" value="KH_NusA_1st"/>
    <property type="match status" value="1"/>
</dbReference>
<dbReference type="GO" id="GO:0003723">
    <property type="term" value="F:RNA binding"/>
    <property type="evidence" value="ECO:0007669"/>
    <property type="project" value="UniProtKB-UniRule"/>
</dbReference>
<dbReference type="EMBL" id="DSBX01000205">
    <property type="protein sequence ID" value="HDQ99717.1"/>
    <property type="molecule type" value="Genomic_DNA"/>
</dbReference>
<proteinExistence type="inferred from homology"/>
<dbReference type="InterPro" id="IPR012340">
    <property type="entry name" value="NA-bd_OB-fold"/>
</dbReference>